<dbReference type="NCBIfam" id="TIGR00756">
    <property type="entry name" value="PPR"/>
    <property type="match status" value="8"/>
</dbReference>
<dbReference type="FunFam" id="1.25.40.10:FF:000073">
    <property type="entry name" value="Pentatricopeptide repeat-containing protein chloroplastic"/>
    <property type="match status" value="1"/>
</dbReference>
<feature type="repeat" description="PPR" evidence="2">
    <location>
        <begin position="430"/>
        <end position="464"/>
    </location>
</feature>
<protein>
    <recommendedName>
        <fullName evidence="5">Pentatricopeptide repeat-containing protein</fullName>
    </recommendedName>
</protein>
<feature type="repeat" description="PPR" evidence="2">
    <location>
        <begin position="329"/>
        <end position="363"/>
    </location>
</feature>
<gene>
    <name evidence="3" type="ORF">KP509_37G004200</name>
</gene>
<feature type="repeat" description="PPR" evidence="2">
    <location>
        <begin position="197"/>
        <end position="227"/>
    </location>
</feature>
<dbReference type="OrthoDB" id="1934782at2759"/>
<dbReference type="InterPro" id="IPR011990">
    <property type="entry name" value="TPR-like_helical_dom_sf"/>
</dbReference>
<dbReference type="PANTHER" id="PTHR24015:SF548">
    <property type="entry name" value="OS08G0340900 PROTEIN"/>
    <property type="match status" value="1"/>
</dbReference>
<keyword evidence="4" id="KW-1185">Reference proteome</keyword>
<dbReference type="GO" id="GO:0003723">
    <property type="term" value="F:RNA binding"/>
    <property type="evidence" value="ECO:0007669"/>
    <property type="project" value="InterPro"/>
</dbReference>
<feature type="repeat" description="PPR" evidence="2">
    <location>
        <begin position="23"/>
        <end position="58"/>
    </location>
</feature>
<dbReference type="Pfam" id="PF13041">
    <property type="entry name" value="PPR_2"/>
    <property type="match status" value="5"/>
</dbReference>
<evidence type="ECO:0000256" key="1">
    <source>
        <dbReference type="ARBA" id="ARBA00022737"/>
    </source>
</evidence>
<dbReference type="Pfam" id="PF01535">
    <property type="entry name" value="PPR"/>
    <property type="match status" value="5"/>
</dbReference>
<dbReference type="EMBL" id="CM035442">
    <property type="protein sequence ID" value="KAH7279074.1"/>
    <property type="molecule type" value="Genomic_DNA"/>
</dbReference>
<feature type="repeat" description="PPR" evidence="2">
    <location>
        <begin position="228"/>
        <end position="262"/>
    </location>
</feature>
<dbReference type="PANTHER" id="PTHR24015">
    <property type="entry name" value="OS07G0578800 PROTEIN-RELATED"/>
    <property type="match status" value="1"/>
</dbReference>
<name>A0A8T2Q5M7_CERRI</name>
<dbReference type="InterPro" id="IPR046960">
    <property type="entry name" value="PPR_At4g14850-like_plant"/>
</dbReference>
<feature type="repeat" description="PPR" evidence="2">
    <location>
        <begin position="126"/>
        <end position="161"/>
    </location>
</feature>
<dbReference type="Proteomes" id="UP000825935">
    <property type="component" value="Chromosome 37"/>
</dbReference>
<evidence type="ECO:0000313" key="4">
    <source>
        <dbReference type="Proteomes" id="UP000825935"/>
    </source>
</evidence>
<dbReference type="FunFam" id="1.25.40.10:FF:000158">
    <property type="entry name" value="pentatricopeptide repeat-containing protein At2g33680"/>
    <property type="match status" value="1"/>
</dbReference>
<evidence type="ECO:0000313" key="3">
    <source>
        <dbReference type="EMBL" id="KAH7279074.1"/>
    </source>
</evidence>
<dbReference type="AlphaFoldDB" id="A0A8T2Q5M7"/>
<comment type="caution">
    <text evidence="3">The sequence shown here is derived from an EMBL/GenBank/DDBJ whole genome shotgun (WGS) entry which is preliminary data.</text>
</comment>
<dbReference type="Gene3D" id="1.25.40.10">
    <property type="entry name" value="Tetratricopeptide repeat domain"/>
    <property type="match status" value="8"/>
</dbReference>
<feature type="repeat" description="PPR" evidence="2">
    <location>
        <begin position="733"/>
        <end position="767"/>
    </location>
</feature>
<feature type="repeat" description="PPR" evidence="2">
    <location>
        <begin position="632"/>
        <end position="666"/>
    </location>
</feature>
<accession>A0A8T2Q5M7</accession>
<evidence type="ECO:0008006" key="5">
    <source>
        <dbReference type="Google" id="ProtNLM"/>
    </source>
</evidence>
<keyword evidence="1" id="KW-0677">Repeat</keyword>
<dbReference type="PROSITE" id="PS51375">
    <property type="entry name" value="PPR"/>
    <property type="match status" value="9"/>
</dbReference>
<evidence type="ECO:0000256" key="2">
    <source>
        <dbReference type="PROSITE-ProRule" id="PRU00708"/>
    </source>
</evidence>
<proteinExistence type="predicted"/>
<dbReference type="GO" id="GO:0009451">
    <property type="term" value="P:RNA modification"/>
    <property type="evidence" value="ECO:0007669"/>
    <property type="project" value="InterPro"/>
</dbReference>
<feature type="repeat" description="PPR" evidence="2">
    <location>
        <begin position="531"/>
        <end position="565"/>
    </location>
</feature>
<reference evidence="3" key="1">
    <citation type="submission" date="2021-08" db="EMBL/GenBank/DDBJ databases">
        <title>WGS assembly of Ceratopteris richardii.</title>
        <authorList>
            <person name="Marchant D.B."/>
            <person name="Chen G."/>
            <person name="Jenkins J."/>
            <person name="Shu S."/>
            <person name="Leebens-Mack J."/>
            <person name="Grimwood J."/>
            <person name="Schmutz J."/>
            <person name="Soltis P."/>
            <person name="Soltis D."/>
            <person name="Chen Z.-H."/>
        </authorList>
    </citation>
    <scope>NUCLEOTIDE SEQUENCE</scope>
    <source>
        <strain evidence="3">Whitten #5841</strain>
        <tissue evidence="3">Leaf</tissue>
    </source>
</reference>
<sequence length="908" mass="101385">MFSKQETFLISALSSFAHANQRSVLSWNSLLSAYVHHGQNGFSVFHWFQQMQQQGVLPNRVSFVLVLSSLSTHSSHAVHGKYIHACIQTCTFHHHVTVGTSLFGMYGRCGSMHSAWDVFDDMPTKDIVSWNAMLSLLANLGLFEKTLRIFASLLKETGVFPNNVTYVNALVACTQQIGLQSGRFVHVLITENMEEVDVVVITSLLNMYGKSGCFEDAWVIFKRMPERNVITWNSMISHFTQQRQIYKAFELFHQMQSEGILAENATVVTLLSGCTSKETLMHGECLLACILNDGLKLDITVGNAVLNMYGKCGRLQRIHEVMNAMEEKNLISWTTIITACTQSNYFELALDYWGWMLEANVNPNHVTFVGILDACAGLGDCKQAKHMHHHIINDGYDGELSVQNSLIFTYGKCLSSQDACIIFWKMSERDTFSWNSVISAYAHLEDIVEAFKLFSRMLNGSILPNKYTYTTMIDVCSSHLAVSEGERIHSMVIESGYEMEVVVGTALINLYGKFNMLEDAQKAFSTVCEHNVISWTALITAYARQKRGWEALGLFEKMQGKGFKPNNVTFTIILASLSSTETAVEAEQMCHRFLNYGLDSDVVVGNTVISVYGKCGNVHCARLAFEKMHTRDIISWNAIIDVYAQNCTLQEVTSCLDQMIWEGFVPDTITLLSVIHSCSRQQALFDGRRFHCYMLELGLMKRGMAATALVSLYGKCGSVNDALTVFSNMCERDVVSWTAAILACAHNGQAEEGMLLFKQMQHEGVIPNEVTFSNVINACSHAGMLYDGLDCFTSMVKSYNLAPEVNHYVSLIDLLGRAGQINQADKLISGMPFQPNTVPYLSLLGACRQPPNVLQGQQAADQAMELDSIITAPYVVLSNCNLPPYDANELDAMQENEPRNHCFSYARS</sequence>
<organism evidence="3 4">
    <name type="scientific">Ceratopteris richardii</name>
    <name type="common">Triangle waterfern</name>
    <dbReference type="NCBI Taxonomy" id="49495"/>
    <lineage>
        <taxon>Eukaryota</taxon>
        <taxon>Viridiplantae</taxon>
        <taxon>Streptophyta</taxon>
        <taxon>Embryophyta</taxon>
        <taxon>Tracheophyta</taxon>
        <taxon>Polypodiopsida</taxon>
        <taxon>Polypodiidae</taxon>
        <taxon>Polypodiales</taxon>
        <taxon>Pteridineae</taxon>
        <taxon>Pteridaceae</taxon>
        <taxon>Parkerioideae</taxon>
        <taxon>Ceratopteris</taxon>
    </lineage>
</organism>
<dbReference type="InterPro" id="IPR002885">
    <property type="entry name" value="PPR_rpt"/>
</dbReference>
<dbReference type="GO" id="GO:0048731">
    <property type="term" value="P:system development"/>
    <property type="evidence" value="ECO:0007669"/>
    <property type="project" value="UniProtKB-ARBA"/>
</dbReference>